<evidence type="ECO:0000256" key="2">
    <source>
        <dbReference type="ARBA" id="ARBA00022679"/>
    </source>
</evidence>
<dbReference type="EMBL" id="JABFUD020000004">
    <property type="protein sequence ID" value="KAI5081056.1"/>
    <property type="molecule type" value="Genomic_DNA"/>
</dbReference>
<sequence length="471" mass="51518">MGQDELQTHHVVLFPYHEQSHVTPIFALARALASRGLQVTCALPASRYASYSRSAANKDERALFRVEVVAEVETMMNDMHMDFHMLSKKVEEGLEQLLRSLQPAPTCLVSDLLYPWSQELADRLSIPRFQFSPYPATSYMVGCNLPHLVQKDLLPYKPDMKEVVIDSIPGLLKGFRVGDIPMDFLARTAKELEIIGTLHNSKKGGGLVINTSHALEMETLDALAAQGLRIYPVGPMFTIDWASNTVHRDSSLYSEDEECLRWLDGQPTGSVVYASFGSIISLTEEDIQELALGLEASGQPFLWVIRSAANGIDPKSALPTGFEERNKGRGCIISWAPQTAVLSHPSVGCFLCHCGYGSILEALWTGVPMLGGFYKISDQNTNFKLITDGWGVAMPLVQGDCDVDGKGVQPLRHSIEEGIKELMHGSGGARVKQNCARLKAALREAVGPGGSSQCSLDRLANDISGKRSTIS</sequence>
<dbReference type="CDD" id="cd03784">
    <property type="entry name" value="GT1_Gtf-like"/>
    <property type="match status" value="1"/>
</dbReference>
<dbReference type="Gene3D" id="3.40.50.2000">
    <property type="entry name" value="Glycogen Phosphorylase B"/>
    <property type="match status" value="2"/>
</dbReference>
<dbReference type="AlphaFoldDB" id="A0A9D4ZPJ2"/>
<dbReference type="Proteomes" id="UP000886520">
    <property type="component" value="Chromosome 4"/>
</dbReference>
<accession>A0A9D4ZPJ2</accession>
<organism evidence="3 4">
    <name type="scientific">Adiantum capillus-veneris</name>
    <name type="common">Maidenhair fern</name>
    <dbReference type="NCBI Taxonomy" id="13818"/>
    <lineage>
        <taxon>Eukaryota</taxon>
        <taxon>Viridiplantae</taxon>
        <taxon>Streptophyta</taxon>
        <taxon>Embryophyta</taxon>
        <taxon>Tracheophyta</taxon>
        <taxon>Polypodiopsida</taxon>
        <taxon>Polypodiidae</taxon>
        <taxon>Polypodiales</taxon>
        <taxon>Pteridineae</taxon>
        <taxon>Pteridaceae</taxon>
        <taxon>Vittarioideae</taxon>
        <taxon>Adiantum</taxon>
    </lineage>
</organism>
<protein>
    <recommendedName>
        <fullName evidence="5">Glycosyltransferase</fullName>
    </recommendedName>
</protein>
<gene>
    <name evidence="3" type="ORF">GOP47_0004239</name>
</gene>
<dbReference type="FunFam" id="3.40.50.2000:FF:000056">
    <property type="entry name" value="Glycosyltransferase"/>
    <property type="match status" value="1"/>
</dbReference>
<evidence type="ECO:0000256" key="1">
    <source>
        <dbReference type="ARBA" id="ARBA00009995"/>
    </source>
</evidence>
<comment type="similarity">
    <text evidence="1">Belongs to the UDP-glycosyltransferase family.</text>
</comment>
<dbReference type="PANTHER" id="PTHR11926">
    <property type="entry name" value="GLUCOSYL/GLUCURONOSYL TRANSFERASES"/>
    <property type="match status" value="1"/>
</dbReference>
<dbReference type="SUPFAM" id="SSF53756">
    <property type="entry name" value="UDP-Glycosyltransferase/glycogen phosphorylase"/>
    <property type="match status" value="1"/>
</dbReference>
<evidence type="ECO:0000313" key="3">
    <source>
        <dbReference type="EMBL" id="KAI5081056.1"/>
    </source>
</evidence>
<dbReference type="GO" id="GO:0008194">
    <property type="term" value="F:UDP-glycosyltransferase activity"/>
    <property type="evidence" value="ECO:0007669"/>
    <property type="project" value="InterPro"/>
</dbReference>
<name>A0A9D4ZPJ2_ADICA</name>
<dbReference type="OrthoDB" id="5835829at2759"/>
<proteinExistence type="inferred from homology"/>
<keyword evidence="2" id="KW-0808">Transferase</keyword>
<keyword evidence="4" id="KW-1185">Reference proteome</keyword>
<reference evidence="3" key="1">
    <citation type="submission" date="2021-01" db="EMBL/GenBank/DDBJ databases">
        <title>Adiantum capillus-veneris genome.</title>
        <authorList>
            <person name="Fang Y."/>
            <person name="Liao Q."/>
        </authorList>
    </citation>
    <scope>NUCLEOTIDE SEQUENCE</scope>
    <source>
        <strain evidence="3">H3</strain>
        <tissue evidence="3">Leaf</tissue>
    </source>
</reference>
<comment type="caution">
    <text evidence="3">The sequence shown here is derived from an EMBL/GenBank/DDBJ whole genome shotgun (WGS) entry which is preliminary data.</text>
</comment>
<evidence type="ECO:0000313" key="4">
    <source>
        <dbReference type="Proteomes" id="UP000886520"/>
    </source>
</evidence>
<dbReference type="PANTHER" id="PTHR11926:SF774">
    <property type="entry name" value="UDP-GLYCOSYLTRANSFERASE 85A1-RELATED"/>
    <property type="match status" value="1"/>
</dbReference>
<dbReference type="InterPro" id="IPR002213">
    <property type="entry name" value="UDP_glucos_trans"/>
</dbReference>
<dbReference type="Pfam" id="PF00201">
    <property type="entry name" value="UDPGT"/>
    <property type="match status" value="1"/>
</dbReference>
<evidence type="ECO:0008006" key="5">
    <source>
        <dbReference type="Google" id="ProtNLM"/>
    </source>
</evidence>